<protein>
    <submittedName>
        <fullName evidence="2">Uncharacterized protein</fullName>
    </submittedName>
</protein>
<proteinExistence type="predicted"/>
<evidence type="ECO:0000313" key="2">
    <source>
        <dbReference type="EMBL" id="PMP81034.1"/>
    </source>
</evidence>
<dbReference type="EMBL" id="PNIX01000354">
    <property type="protein sequence ID" value="PMP81034.1"/>
    <property type="molecule type" value="Genomic_DNA"/>
</dbReference>
<gene>
    <name evidence="2" type="ORF">C0175_06255</name>
</gene>
<evidence type="ECO:0000256" key="1">
    <source>
        <dbReference type="SAM" id="Coils"/>
    </source>
</evidence>
<name>A0A2J6X407_9BACT</name>
<accession>A0A2J6X407</accession>
<evidence type="ECO:0000313" key="3">
    <source>
        <dbReference type="Proteomes" id="UP000236910"/>
    </source>
</evidence>
<sequence length="102" mass="11935">MGKFATTVHVHEWLYNKMYEIAKNSDLTQAEAMDVLYMDLTNAVMKERQEKEALEAKLKAVEQEKAEIEKKYQELNAKVNEGIQKIEAYEKTDQKKGSRHKK</sequence>
<feature type="coiled-coil region" evidence="1">
    <location>
        <begin position="37"/>
        <end position="92"/>
    </location>
</feature>
<keyword evidence="1" id="KW-0175">Coiled coil</keyword>
<organism evidence="2 3">
    <name type="scientific">Caldisericum exile</name>
    <dbReference type="NCBI Taxonomy" id="693075"/>
    <lineage>
        <taxon>Bacteria</taxon>
        <taxon>Pseudomonadati</taxon>
        <taxon>Caldisericota/Cryosericota group</taxon>
        <taxon>Caldisericota</taxon>
        <taxon>Caldisericia</taxon>
        <taxon>Caldisericales</taxon>
        <taxon>Caldisericaceae</taxon>
        <taxon>Caldisericum</taxon>
    </lineage>
</organism>
<dbReference type="AlphaFoldDB" id="A0A2J6X407"/>
<reference evidence="2 3" key="1">
    <citation type="submission" date="2018-01" db="EMBL/GenBank/DDBJ databases">
        <title>Metagenomic assembled genomes from two thermal pools in the Uzon Caldera, Kamchatka, Russia.</title>
        <authorList>
            <person name="Wilkins L."/>
            <person name="Ettinger C."/>
        </authorList>
    </citation>
    <scope>NUCLEOTIDE SEQUENCE [LARGE SCALE GENOMIC DNA]</scope>
    <source>
        <strain evidence="2">ARK-10</strain>
    </source>
</reference>
<comment type="caution">
    <text evidence="2">The sequence shown here is derived from an EMBL/GenBank/DDBJ whole genome shotgun (WGS) entry which is preliminary data.</text>
</comment>
<dbReference type="Proteomes" id="UP000236910">
    <property type="component" value="Unassembled WGS sequence"/>
</dbReference>